<evidence type="ECO:0000256" key="2">
    <source>
        <dbReference type="ARBA" id="ARBA00006013"/>
    </source>
</evidence>
<evidence type="ECO:0000256" key="6">
    <source>
        <dbReference type="ARBA" id="ARBA00023027"/>
    </source>
</evidence>
<dbReference type="AlphaFoldDB" id="A0A0F7TQD5"/>
<evidence type="ECO:0000313" key="10">
    <source>
        <dbReference type="EMBL" id="CEJ58011.1"/>
    </source>
</evidence>
<comment type="pathway">
    <text evidence="1">Amino-acid degradation; L-valine degradation.</text>
</comment>
<dbReference type="FunFam" id="3.40.50.720:FF:000630">
    <property type="entry name" value="3-hydroxyisobutyrate dehydrogenase"/>
    <property type="match status" value="1"/>
</dbReference>
<evidence type="ECO:0000256" key="4">
    <source>
        <dbReference type="ARBA" id="ARBA00022456"/>
    </source>
</evidence>
<dbReference type="Proteomes" id="UP000042958">
    <property type="component" value="Unassembled WGS sequence"/>
</dbReference>
<dbReference type="InterPro" id="IPR029154">
    <property type="entry name" value="HIBADH-like_NADP-bd"/>
</dbReference>
<keyword evidence="5" id="KW-0560">Oxidoreductase</keyword>
<evidence type="ECO:0000313" key="11">
    <source>
        <dbReference type="Proteomes" id="UP000042958"/>
    </source>
</evidence>
<feature type="domain" description="3-hydroxyisobutyrate dehydrogenase-like NAD-binding" evidence="9">
    <location>
        <begin position="232"/>
        <end position="357"/>
    </location>
</feature>
<dbReference type="Pfam" id="PF14833">
    <property type="entry name" value="NAD_binding_11"/>
    <property type="match status" value="1"/>
</dbReference>
<dbReference type="PANTHER" id="PTHR22981:SF7">
    <property type="entry name" value="3-HYDROXYISOBUTYRATE DEHYDROGENASE, MITOCHONDRIAL"/>
    <property type="match status" value="1"/>
</dbReference>
<dbReference type="InterPro" id="IPR008927">
    <property type="entry name" value="6-PGluconate_DH-like_C_sf"/>
</dbReference>
<keyword evidence="6" id="KW-0520">NAD</keyword>
<dbReference type="OrthoDB" id="21615at2759"/>
<dbReference type="InterPro" id="IPR006115">
    <property type="entry name" value="6PGDH_NADP-bd"/>
</dbReference>
<dbReference type="Gene3D" id="3.40.50.720">
    <property type="entry name" value="NAD(P)-binding Rossmann-like Domain"/>
    <property type="match status" value="1"/>
</dbReference>
<dbReference type="EC" id="1.1.1.31" evidence="3"/>
<comment type="catalytic activity">
    <reaction evidence="7">
        <text>3-hydroxy-2-methylpropanoate + NAD(+) = 2-methyl-3-oxopropanoate + NADH + H(+)</text>
        <dbReference type="Rhea" id="RHEA:17681"/>
        <dbReference type="ChEBI" id="CHEBI:11805"/>
        <dbReference type="ChEBI" id="CHEBI:15378"/>
        <dbReference type="ChEBI" id="CHEBI:57540"/>
        <dbReference type="ChEBI" id="CHEBI:57700"/>
        <dbReference type="ChEBI" id="CHEBI:57945"/>
        <dbReference type="EC" id="1.1.1.31"/>
    </reaction>
</comment>
<dbReference type="GO" id="GO:0050661">
    <property type="term" value="F:NADP binding"/>
    <property type="evidence" value="ECO:0007669"/>
    <property type="project" value="InterPro"/>
</dbReference>
<dbReference type="GO" id="GO:0006574">
    <property type="term" value="P:L-valine catabolic process"/>
    <property type="evidence" value="ECO:0007669"/>
    <property type="project" value="TreeGrafter"/>
</dbReference>
<keyword evidence="4" id="KW-0101">Branched-chain amino acid catabolism</keyword>
<gene>
    <name evidence="10" type="ORF">PMG11_06683</name>
</gene>
<evidence type="ECO:0000259" key="9">
    <source>
        <dbReference type="Pfam" id="PF14833"/>
    </source>
</evidence>
<dbReference type="STRING" id="104259.A0A0F7TQD5"/>
<evidence type="ECO:0000256" key="7">
    <source>
        <dbReference type="ARBA" id="ARBA00049197"/>
    </source>
</evidence>
<dbReference type="SUPFAM" id="SSF48179">
    <property type="entry name" value="6-phosphogluconate dehydrogenase C-terminal domain-like"/>
    <property type="match status" value="1"/>
</dbReference>
<dbReference type="PROSITE" id="PS00895">
    <property type="entry name" value="3_HYDROXYISOBUT_DH"/>
    <property type="match status" value="1"/>
</dbReference>
<evidence type="ECO:0000256" key="3">
    <source>
        <dbReference type="ARBA" id="ARBA00012991"/>
    </source>
</evidence>
<organism evidence="10 11">
    <name type="scientific">Penicillium brasilianum</name>
    <dbReference type="NCBI Taxonomy" id="104259"/>
    <lineage>
        <taxon>Eukaryota</taxon>
        <taxon>Fungi</taxon>
        <taxon>Dikarya</taxon>
        <taxon>Ascomycota</taxon>
        <taxon>Pezizomycotina</taxon>
        <taxon>Eurotiomycetes</taxon>
        <taxon>Eurotiomycetidae</taxon>
        <taxon>Eurotiales</taxon>
        <taxon>Aspergillaceae</taxon>
        <taxon>Penicillium</taxon>
    </lineage>
</organism>
<sequence>MSVRITSSFPRVARLHTAGANRRWPASLSSARSARAFSTTPHRDATWGFVGLGQMGYNMAKNLRAKIPASDTLIVRDVNEEAAKRFVAEVQEAARSNGAGADEGRVEIAENAREVAEKSTVMITSLPESQHVIEVYHSILKQGELTALEEERLFIDTSTIDPVTSKDIATAIHTTQTGRFVDAPVSGGVVGARAGTLSFMFGASSQSGQFLERVRGVLAFMGKKAWHLGEPGAGVSGKLANNYMLAINNIATAEAMNLGIRWGLDPKNLSDMINSSTGRCWPSEVNNPVPGVIETAPASRGYEGGFGVSLMNKDLRLALAAAEKSGTPLALGSQAREVYNAVEEDYRGKDFSVVYQWLKGKSVPQ</sequence>
<dbReference type="InterPro" id="IPR002204">
    <property type="entry name" value="3-OH-isobutyrate_DH-rel_CS"/>
</dbReference>
<dbReference type="Pfam" id="PF03446">
    <property type="entry name" value="NAD_binding_2"/>
    <property type="match status" value="1"/>
</dbReference>
<evidence type="ECO:0000256" key="1">
    <source>
        <dbReference type="ARBA" id="ARBA00005109"/>
    </source>
</evidence>
<dbReference type="InterPro" id="IPR013328">
    <property type="entry name" value="6PGD_dom2"/>
</dbReference>
<dbReference type="InterPro" id="IPR036291">
    <property type="entry name" value="NAD(P)-bd_dom_sf"/>
</dbReference>
<proteinExistence type="inferred from homology"/>
<comment type="similarity">
    <text evidence="2">Belongs to the HIBADH-related family. 3-hydroxyisobutyrate dehydrogenase subfamily.</text>
</comment>
<name>A0A0F7TQD5_PENBI</name>
<dbReference type="PANTHER" id="PTHR22981">
    <property type="entry name" value="3-HYDROXYISOBUTYRATE DEHYDROGENASE-RELATED"/>
    <property type="match status" value="1"/>
</dbReference>
<dbReference type="FunFam" id="1.10.1040.10:FF:000006">
    <property type="entry name" value="3-hydroxyisobutyrate dehydrogenase"/>
    <property type="match status" value="1"/>
</dbReference>
<dbReference type="GO" id="GO:0008442">
    <property type="term" value="F:3-hydroxyisobutyrate dehydrogenase activity"/>
    <property type="evidence" value="ECO:0007669"/>
    <property type="project" value="UniProtKB-EC"/>
</dbReference>
<evidence type="ECO:0000259" key="8">
    <source>
        <dbReference type="Pfam" id="PF03446"/>
    </source>
</evidence>
<dbReference type="GO" id="GO:0005739">
    <property type="term" value="C:mitochondrion"/>
    <property type="evidence" value="ECO:0007669"/>
    <property type="project" value="TreeGrafter"/>
</dbReference>
<accession>A0A0F7TQD5</accession>
<dbReference type="Gene3D" id="1.10.1040.10">
    <property type="entry name" value="N-(1-d-carboxylethyl)-l-norvaline Dehydrogenase, domain 2"/>
    <property type="match status" value="1"/>
</dbReference>
<dbReference type="EMBL" id="CDHK01000006">
    <property type="protein sequence ID" value="CEJ58011.1"/>
    <property type="molecule type" value="Genomic_DNA"/>
</dbReference>
<dbReference type="SUPFAM" id="SSF51735">
    <property type="entry name" value="NAD(P)-binding Rossmann-fold domains"/>
    <property type="match status" value="1"/>
</dbReference>
<dbReference type="GO" id="GO:0051287">
    <property type="term" value="F:NAD binding"/>
    <property type="evidence" value="ECO:0007669"/>
    <property type="project" value="InterPro"/>
</dbReference>
<evidence type="ECO:0000256" key="5">
    <source>
        <dbReference type="ARBA" id="ARBA00023002"/>
    </source>
</evidence>
<keyword evidence="11" id="KW-1185">Reference proteome</keyword>
<reference evidence="11" key="1">
    <citation type="journal article" date="2015" name="Genome Announc.">
        <title>Draft genome sequence of the fungus Penicillium brasilianum MG11.</title>
        <authorList>
            <person name="Horn F."/>
            <person name="Linde J."/>
            <person name="Mattern D.J."/>
            <person name="Walther G."/>
            <person name="Guthke R."/>
            <person name="Brakhage A.A."/>
            <person name="Valiante V."/>
        </authorList>
    </citation>
    <scope>NUCLEOTIDE SEQUENCE [LARGE SCALE GENOMIC DNA]</scope>
    <source>
        <strain evidence="11">MG11</strain>
    </source>
</reference>
<feature type="domain" description="6-phosphogluconate dehydrogenase NADP-binding" evidence="8">
    <location>
        <begin position="48"/>
        <end position="229"/>
    </location>
</feature>
<protein>
    <recommendedName>
        <fullName evidence="3">3-hydroxyisobutyrate dehydrogenase</fullName>
        <ecNumber evidence="3">1.1.1.31</ecNumber>
    </recommendedName>
</protein>